<reference evidence="12 13" key="1">
    <citation type="submission" date="2018-06" db="EMBL/GenBank/DDBJ databases">
        <title>Streptomyces reniochalinae sp. nov. and Streptomyces diacarnus sp. nov. from marine sponges.</title>
        <authorList>
            <person name="Li L."/>
        </authorList>
    </citation>
    <scope>NUCLEOTIDE SEQUENCE [LARGE SCALE GENOMIC DNA]</scope>
    <source>
        <strain evidence="12 13">LHW50302</strain>
    </source>
</reference>
<dbReference type="RefSeq" id="WP_114019358.1">
    <property type="nucleotide sequence ID" value="NZ_QOIM01000057.1"/>
</dbReference>
<evidence type="ECO:0000256" key="3">
    <source>
        <dbReference type="ARBA" id="ARBA00022448"/>
    </source>
</evidence>
<evidence type="ECO:0000256" key="10">
    <source>
        <dbReference type="SAM" id="Phobius"/>
    </source>
</evidence>
<feature type="transmembrane region" description="Helical" evidence="10">
    <location>
        <begin position="28"/>
        <end position="54"/>
    </location>
</feature>
<evidence type="ECO:0000256" key="5">
    <source>
        <dbReference type="ARBA" id="ARBA00022597"/>
    </source>
</evidence>
<dbReference type="OrthoDB" id="4008739at2"/>
<proteinExistence type="inferred from homology"/>
<comment type="similarity">
    <text evidence="2 9">Belongs to the major facilitator superfamily. Sugar transporter (TC 2.A.1.1) family.</text>
</comment>
<gene>
    <name evidence="12" type="ORF">DQ392_32850</name>
</gene>
<feature type="transmembrane region" description="Helical" evidence="10">
    <location>
        <begin position="333"/>
        <end position="354"/>
    </location>
</feature>
<dbReference type="GO" id="GO:0005886">
    <property type="term" value="C:plasma membrane"/>
    <property type="evidence" value="ECO:0007669"/>
    <property type="project" value="UniProtKB-SubCell"/>
</dbReference>
<dbReference type="InterPro" id="IPR050814">
    <property type="entry name" value="Myo-inositol_Transporter"/>
</dbReference>
<dbReference type="PANTHER" id="PTHR48020:SF12">
    <property type="entry name" value="PROTON MYO-INOSITOL COTRANSPORTER"/>
    <property type="match status" value="1"/>
</dbReference>
<organism evidence="12 13">
    <name type="scientific">Streptomyces reniochalinae</name>
    <dbReference type="NCBI Taxonomy" id="2250578"/>
    <lineage>
        <taxon>Bacteria</taxon>
        <taxon>Bacillati</taxon>
        <taxon>Actinomycetota</taxon>
        <taxon>Actinomycetes</taxon>
        <taxon>Kitasatosporales</taxon>
        <taxon>Streptomycetaceae</taxon>
        <taxon>Streptomyces</taxon>
    </lineage>
</organism>
<dbReference type="Gene3D" id="1.20.1250.20">
    <property type="entry name" value="MFS general substrate transporter like domains"/>
    <property type="match status" value="2"/>
</dbReference>
<keyword evidence="3 9" id="KW-0813">Transport</keyword>
<evidence type="ECO:0000256" key="9">
    <source>
        <dbReference type="RuleBase" id="RU003346"/>
    </source>
</evidence>
<evidence type="ECO:0000256" key="1">
    <source>
        <dbReference type="ARBA" id="ARBA00004651"/>
    </source>
</evidence>
<feature type="transmembrane region" description="Helical" evidence="10">
    <location>
        <begin position="305"/>
        <end position="326"/>
    </location>
</feature>
<dbReference type="InterPro" id="IPR005828">
    <property type="entry name" value="MFS_sugar_transport-like"/>
</dbReference>
<dbReference type="PROSITE" id="PS00217">
    <property type="entry name" value="SUGAR_TRANSPORT_2"/>
    <property type="match status" value="1"/>
</dbReference>
<dbReference type="PANTHER" id="PTHR48020">
    <property type="entry name" value="PROTON MYO-INOSITOL COTRANSPORTER"/>
    <property type="match status" value="1"/>
</dbReference>
<feature type="transmembrane region" description="Helical" evidence="10">
    <location>
        <begin position="183"/>
        <end position="203"/>
    </location>
</feature>
<dbReference type="PROSITE" id="PS00216">
    <property type="entry name" value="SUGAR_TRANSPORT_1"/>
    <property type="match status" value="2"/>
</dbReference>
<keyword evidence="8 10" id="KW-0472">Membrane</keyword>
<name>A0A367E6A8_9ACTN</name>
<dbReference type="InterPro" id="IPR036259">
    <property type="entry name" value="MFS_trans_sf"/>
</dbReference>
<feature type="domain" description="Major facilitator superfamily (MFS) profile" evidence="11">
    <location>
        <begin position="29"/>
        <end position="451"/>
    </location>
</feature>
<accession>A0A367E6A8</accession>
<feature type="transmembrane region" description="Helical" evidence="10">
    <location>
        <begin position="406"/>
        <end position="423"/>
    </location>
</feature>
<keyword evidence="5" id="KW-0762">Sugar transport</keyword>
<evidence type="ECO:0000256" key="8">
    <source>
        <dbReference type="ARBA" id="ARBA00023136"/>
    </source>
</evidence>
<dbReference type="EMBL" id="QOIM01000057">
    <property type="protein sequence ID" value="RCG13289.1"/>
    <property type="molecule type" value="Genomic_DNA"/>
</dbReference>
<dbReference type="AlphaFoldDB" id="A0A367E6A8"/>
<evidence type="ECO:0000313" key="13">
    <source>
        <dbReference type="Proteomes" id="UP000253507"/>
    </source>
</evidence>
<comment type="subcellular location">
    <subcellularLocation>
        <location evidence="1">Cell membrane</location>
        <topology evidence="1">Multi-pass membrane protein</topology>
    </subcellularLocation>
</comment>
<protein>
    <submittedName>
        <fullName evidence="12">Sugar porter family MFS transporter</fullName>
    </submittedName>
</protein>
<feature type="transmembrane region" description="Helical" evidence="10">
    <location>
        <begin position="267"/>
        <end position="290"/>
    </location>
</feature>
<dbReference type="InterPro" id="IPR020846">
    <property type="entry name" value="MFS_dom"/>
</dbReference>
<keyword evidence="13" id="KW-1185">Reference proteome</keyword>
<dbReference type="GO" id="GO:0022857">
    <property type="term" value="F:transmembrane transporter activity"/>
    <property type="evidence" value="ECO:0007669"/>
    <property type="project" value="InterPro"/>
</dbReference>
<feature type="transmembrane region" description="Helical" evidence="10">
    <location>
        <begin position="429"/>
        <end position="447"/>
    </location>
</feature>
<keyword evidence="4" id="KW-1003">Cell membrane</keyword>
<evidence type="ECO:0000256" key="4">
    <source>
        <dbReference type="ARBA" id="ARBA00022475"/>
    </source>
</evidence>
<dbReference type="PRINTS" id="PR00171">
    <property type="entry name" value="SUGRTRNSPORT"/>
</dbReference>
<dbReference type="Pfam" id="PF00083">
    <property type="entry name" value="Sugar_tr"/>
    <property type="match status" value="1"/>
</dbReference>
<keyword evidence="6 10" id="KW-0812">Transmembrane</keyword>
<dbReference type="InterPro" id="IPR003663">
    <property type="entry name" value="Sugar/inositol_transpt"/>
</dbReference>
<comment type="caution">
    <text evidence="12">The sequence shown here is derived from an EMBL/GenBank/DDBJ whole genome shotgun (WGS) entry which is preliminary data.</text>
</comment>
<dbReference type="NCBIfam" id="TIGR00879">
    <property type="entry name" value="SP"/>
    <property type="match status" value="1"/>
</dbReference>
<dbReference type="SUPFAM" id="SSF103473">
    <property type="entry name" value="MFS general substrate transporter"/>
    <property type="match status" value="1"/>
</dbReference>
<evidence type="ECO:0000256" key="6">
    <source>
        <dbReference type="ARBA" id="ARBA00022692"/>
    </source>
</evidence>
<dbReference type="FunFam" id="1.20.1250.20:FF:000218">
    <property type="entry name" value="facilitated trehalose transporter Tret1"/>
    <property type="match status" value="1"/>
</dbReference>
<evidence type="ECO:0000256" key="7">
    <source>
        <dbReference type="ARBA" id="ARBA00022989"/>
    </source>
</evidence>
<evidence type="ECO:0000256" key="2">
    <source>
        <dbReference type="ARBA" id="ARBA00010992"/>
    </source>
</evidence>
<feature type="transmembrane region" description="Helical" evidence="10">
    <location>
        <begin position="120"/>
        <end position="141"/>
    </location>
</feature>
<sequence>MAQGFSQEPGTHGPMEDLPAKGLRRVRLWAWTIAVGGFLFGFDTGVVSGALLFMREEFGLDSVQQSSVVSVLLIGAMIGALGAGRVSDRIGRRWTLALEGAVFVVGTVIIVTANGYGMLIVARVVLGLAVGGASATVPVYLSEISPPPIRGRVLSLNQLMITIGILVSYLVDLAFSSAEDWRAMFAVGFVPAAVIVVGALTVLPESPQWLITHGHIDRARKTIGAVTTEERADELIERARHKREEQQRGGEDQQGARALVARHARPALIVGLTLAAVQQFGGINTIIYYAPTVIEQTGLNASNSIFYSVFIGLINLVMTLVSIRLIDRVGRRPLLTFSLLGMCVSIALLGLAFVADLGSVLTLIFMVLYIAVYAVGLGPVFWVLIGEVFPSHVRAVGSSASTTVNWLSNFVVSLVFLPLATVIGQGETFWIFAVICLLGLLFTARYVPETRGRDFDEVDQELRSRFGDRHPAGQ</sequence>
<evidence type="ECO:0000259" key="11">
    <source>
        <dbReference type="PROSITE" id="PS50850"/>
    </source>
</evidence>
<feature type="transmembrane region" description="Helical" evidence="10">
    <location>
        <begin position="66"/>
        <end position="84"/>
    </location>
</feature>
<dbReference type="Proteomes" id="UP000253507">
    <property type="component" value="Unassembled WGS sequence"/>
</dbReference>
<feature type="transmembrane region" description="Helical" evidence="10">
    <location>
        <begin position="96"/>
        <end position="114"/>
    </location>
</feature>
<dbReference type="InterPro" id="IPR005829">
    <property type="entry name" value="Sugar_transporter_CS"/>
</dbReference>
<feature type="transmembrane region" description="Helical" evidence="10">
    <location>
        <begin position="153"/>
        <end position="171"/>
    </location>
</feature>
<feature type="transmembrane region" description="Helical" evidence="10">
    <location>
        <begin position="360"/>
        <end position="385"/>
    </location>
</feature>
<evidence type="ECO:0000313" key="12">
    <source>
        <dbReference type="EMBL" id="RCG13289.1"/>
    </source>
</evidence>
<dbReference type="PROSITE" id="PS50850">
    <property type="entry name" value="MFS"/>
    <property type="match status" value="1"/>
</dbReference>
<keyword evidence="7 10" id="KW-1133">Transmembrane helix</keyword>